<evidence type="ECO:0000259" key="4">
    <source>
        <dbReference type="Pfam" id="PF20009"/>
    </source>
</evidence>
<reference evidence="6 7" key="1">
    <citation type="submission" date="2021-01" db="EMBL/GenBank/DDBJ databases">
        <title>Genome sequence of Shewanella schlegeliana JCM 11561.</title>
        <authorList>
            <person name="Zhang H."/>
            <person name="Li C."/>
        </authorList>
    </citation>
    <scope>NUCLEOTIDE SEQUENCE [LARGE SCALE GENOMIC DNA]</scope>
    <source>
        <strain evidence="6 7">JCM 11561</strain>
    </source>
</reference>
<dbReference type="InterPro" id="IPR011042">
    <property type="entry name" value="6-blade_b-propeller_TolB-like"/>
</dbReference>
<evidence type="ECO:0000256" key="2">
    <source>
        <dbReference type="SAM" id="SignalP"/>
    </source>
</evidence>
<keyword evidence="2" id="KW-0732">Signal</keyword>
<dbReference type="InterPro" id="IPR032295">
    <property type="entry name" value="DUF4842"/>
</dbReference>
<protein>
    <submittedName>
        <fullName evidence="6">LruC domain-containing protein</fullName>
    </submittedName>
</protein>
<dbReference type="Pfam" id="PF20009">
    <property type="entry name" value="GEVED"/>
    <property type="match status" value="1"/>
</dbReference>
<accession>A0ABS1T020</accession>
<feature type="signal peptide" evidence="2">
    <location>
        <begin position="1"/>
        <end position="27"/>
    </location>
</feature>
<dbReference type="RefSeq" id="WP_202722381.1">
    <property type="nucleotide sequence ID" value="NZ_BPEX01000030.1"/>
</dbReference>
<feature type="region of interest" description="Disordered" evidence="1">
    <location>
        <begin position="317"/>
        <end position="339"/>
    </location>
</feature>
<feature type="domain" description="DUF6923" evidence="5">
    <location>
        <begin position="68"/>
        <end position="269"/>
    </location>
</feature>
<dbReference type="InterPro" id="IPR045474">
    <property type="entry name" value="GEVED"/>
</dbReference>
<gene>
    <name evidence="6" type="ORF">JMA39_13450</name>
</gene>
<evidence type="ECO:0000313" key="7">
    <source>
        <dbReference type="Proteomes" id="UP000604898"/>
    </source>
</evidence>
<feature type="compositionally biased region" description="Acidic residues" evidence="1">
    <location>
        <begin position="325"/>
        <end position="335"/>
    </location>
</feature>
<sequence>MRISKPTPFSCRSALFLPLLLSASVNASAPFDACPTEAFVIQKQSNIPKSYGVNLATGSYIILSDDMGTGNGYNGVGFNYHDNYLYGWDYASGSLGRTGNDYQITALTISKDSASATAGNFFVGDIAIDENVWYGYRKGKGLFKIPLDDPDSYSMTVVPGSINYATYNITDFAFHPTDGYMYSISNGASGKLLRIDPATGEASNLGTVITSSSGNFTFGAQFFDPDGNLYVSNNSNGYIYKLNVNASSPSPVLFAYGPASSSNDGARCALAEVVLGDDVDFGDAPDSYGTLLDSNGARHTISENLYLGALVDNESNGYPSPLSDDSSDNSDDDDGVSMPTGFELGESAILLITATGGDGYLNAWFDWDKDGNFSAEEQVISGESLNDGQNTLSIDVPSWAKAGSTWARFRLSTQQVINPTGGVGDGEVEDYAVTLTETGVTINYYPSSSTYTTLAYEDLYPDQGDFDMNDVVIQLRLIEYVKNNQVRRIGFEAQLAAMGAAYHNGFAVHLPGVERSKVKESVISWSIDGVEQTSSPLETGQSNAVFVFTQDLQQYVTLEQGCQYLRTETGCETAYRTTWSFEIPFESPVDENLVPAFPYDPFIFATPNTDHGLAAKNVVGANPGRQLEIHLKNQEPTDKFSTNYFGARDDASNPGASQYFQDENGMAWAIEIPVTWKHPKEKVRLDDAYSDFVDFAADSSGSTKPTWYENANQSLTFND</sequence>
<dbReference type="NCBIfam" id="TIGR04456">
    <property type="entry name" value="LruC_dom"/>
    <property type="match status" value="1"/>
</dbReference>
<feature type="chain" id="PRO_5047211107" evidence="2">
    <location>
        <begin position="28"/>
        <end position="719"/>
    </location>
</feature>
<dbReference type="EMBL" id="JAESVD010000007">
    <property type="protein sequence ID" value="MBL4914122.1"/>
    <property type="molecule type" value="Genomic_DNA"/>
</dbReference>
<feature type="domain" description="GEVED" evidence="4">
    <location>
        <begin position="360"/>
        <end position="434"/>
    </location>
</feature>
<evidence type="ECO:0000313" key="6">
    <source>
        <dbReference type="EMBL" id="MBL4914122.1"/>
    </source>
</evidence>
<feature type="domain" description="DUF4842" evidence="3">
    <location>
        <begin position="484"/>
        <end position="708"/>
    </location>
</feature>
<evidence type="ECO:0000256" key="1">
    <source>
        <dbReference type="SAM" id="MobiDB-lite"/>
    </source>
</evidence>
<name>A0ABS1T020_9GAMM</name>
<dbReference type="Proteomes" id="UP000604898">
    <property type="component" value="Unassembled WGS sequence"/>
</dbReference>
<dbReference type="InterPro" id="IPR031025">
    <property type="entry name" value="LruC_dom"/>
</dbReference>
<dbReference type="InterPro" id="IPR054215">
    <property type="entry name" value="DUF6923"/>
</dbReference>
<comment type="caution">
    <text evidence="6">The sequence shown here is derived from an EMBL/GenBank/DDBJ whole genome shotgun (WGS) entry which is preliminary data.</text>
</comment>
<evidence type="ECO:0000259" key="3">
    <source>
        <dbReference type="Pfam" id="PF16130"/>
    </source>
</evidence>
<organism evidence="6 7">
    <name type="scientific">Shewanella schlegeliana</name>
    <dbReference type="NCBI Taxonomy" id="190308"/>
    <lineage>
        <taxon>Bacteria</taxon>
        <taxon>Pseudomonadati</taxon>
        <taxon>Pseudomonadota</taxon>
        <taxon>Gammaproteobacteria</taxon>
        <taxon>Alteromonadales</taxon>
        <taxon>Shewanellaceae</taxon>
        <taxon>Shewanella</taxon>
    </lineage>
</organism>
<dbReference type="Pfam" id="PF21959">
    <property type="entry name" value="DUF6923"/>
    <property type="match status" value="1"/>
</dbReference>
<proteinExistence type="predicted"/>
<evidence type="ECO:0000259" key="5">
    <source>
        <dbReference type="Pfam" id="PF21959"/>
    </source>
</evidence>
<dbReference type="Pfam" id="PF16130">
    <property type="entry name" value="DUF4842"/>
    <property type="match status" value="1"/>
</dbReference>
<dbReference type="SUPFAM" id="SSF63825">
    <property type="entry name" value="YWTD domain"/>
    <property type="match status" value="1"/>
</dbReference>
<keyword evidence="7" id="KW-1185">Reference proteome</keyword>
<dbReference type="Gene3D" id="2.120.10.30">
    <property type="entry name" value="TolB, C-terminal domain"/>
    <property type="match status" value="1"/>
</dbReference>